<keyword evidence="3 5" id="KW-1133">Transmembrane helix</keyword>
<feature type="transmembrane region" description="Helical" evidence="5">
    <location>
        <begin position="135"/>
        <end position="158"/>
    </location>
</feature>
<dbReference type="InterPro" id="IPR038665">
    <property type="entry name" value="Voltage-dep_anion_channel_sf"/>
</dbReference>
<organism evidence="6 7">
    <name type="scientific">Actinacidiphila yanglinensis</name>
    <dbReference type="NCBI Taxonomy" id="310779"/>
    <lineage>
        <taxon>Bacteria</taxon>
        <taxon>Bacillati</taxon>
        <taxon>Actinomycetota</taxon>
        <taxon>Actinomycetes</taxon>
        <taxon>Kitasatosporales</taxon>
        <taxon>Streptomycetaceae</taxon>
        <taxon>Actinacidiphila</taxon>
    </lineage>
</organism>
<dbReference type="GO" id="GO:0016020">
    <property type="term" value="C:membrane"/>
    <property type="evidence" value="ECO:0007669"/>
    <property type="project" value="UniProtKB-SubCell"/>
</dbReference>
<feature type="transmembrane region" description="Helical" evidence="5">
    <location>
        <begin position="79"/>
        <end position="98"/>
    </location>
</feature>
<feature type="transmembrane region" description="Helical" evidence="5">
    <location>
        <begin position="267"/>
        <end position="286"/>
    </location>
</feature>
<feature type="transmembrane region" description="Helical" evidence="5">
    <location>
        <begin position="20"/>
        <end position="43"/>
    </location>
</feature>
<comment type="subcellular location">
    <subcellularLocation>
        <location evidence="1">Membrane</location>
        <topology evidence="1">Multi-pass membrane protein</topology>
    </subcellularLocation>
</comment>
<evidence type="ECO:0000256" key="5">
    <source>
        <dbReference type="SAM" id="Phobius"/>
    </source>
</evidence>
<gene>
    <name evidence="6" type="ORF">SAMN05216223_105248</name>
</gene>
<dbReference type="Pfam" id="PF03595">
    <property type="entry name" value="SLAC1"/>
    <property type="match status" value="1"/>
</dbReference>
<feature type="transmembrane region" description="Helical" evidence="5">
    <location>
        <begin position="201"/>
        <end position="224"/>
    </location>
</feature>
<dbReference type="Proteomes" id="UP000236754">
    <property type="component" value="Unassembled WGS sequence"/>
</dbReference>
<dbReference type="RefSeq" id="WP_407642832.1">
    <property type="nucleotide sequence ID" value="NZ_FNVU01000005.1"/>
</dbReference>
<dbReference type="EMBL" id="FNVU01000005">
    <property type="protein sequence ID" value="SEG45128.1"/>
    <property type="molecule type" value="Genomic_DNA"/>
</dbReference>
<evidence type="ECO:0000256" key="4">
    <source>
        <dbReference type="ARBA" id="ARBA00023136"/>
    </source>
</evidence>
<reference evidence="6 7" key="1">
    <citation type="submission" date="2016-10" db="EMBL/GenBank/DDBJ databases">
        <authorList>
            <person name="de Groot N.N."/>
        </authorList>
    </citation>
    <scope>NUCLEOTIDE SEQUENCE [LARGE SCALE GENOMIC DNA]</scope>
    <source>
        <strain evidence="6 7">CGMCC 4.2023</strain>
    </source>
</reference>
<dbReference type="AlphaFoldDB" id="A0A1H6A8R5"/>
<sequence length="294" mass="30643">MATGILSVGLHLIGHDVLSAILLALACVLWVTLAVAFAVRFAVDRPGWQAASANPPALMAVAATGVLGTRFSLAGRQSLALALLALAFAAWPWLLVSVLRHWKRPAPGSAFLVCVSTESLAVLAGTLALAGCGDWLASAALAAGCLGLLLYAEALARFDFRQVLHGLGDHWVAAGALAISALAASKLTASPLWSGSAHQALRIACLVLLALDFAWYVVLAGAEFVRPRLGYDLRRWSTVFPLGMTAVATLSTSQAAKVHRLHGLGSVLLWIALAAWLLVAAGWLAATARRNPPA</sequence>
<evidence type="ECO:0000256" key="2">
    <source>
        <dbReference type="ARBA" id="ARBA00022692"/>
    </source>
</evidence>
<proteinExistence type="predicted"/>
<dbReference type="Gene3D" id="1.50.10.150">
    <property type="entry name" value="Voltage-dependent anion channel"/>
    <property type="match status" value="1"/>
</dbReference>
<keyword evidence="7" id="KW-1185">Reference proteome</keyword>
<feature type="transmembrane region" description="Helical" evidence="5">
    <location>
        <begin position="170"/>
        <end position="189"/>
    </location>
</feature>
<feature type="transmembrane region" description="Helical" evidence="5">
    <location>
        <begin position="55"/>
        <end position="73"/>
    </location>
</feature>
<keyword evidence="2 5" id="KW-0812">Transmembrane</keyword>
<dbReference type="GO" id="GO:0055085">
    <property type="term" value="P:transmembrane transport"/>
    <property type="evidence" value="ECO:0007669"/>
    <property type="project" value="InterPro"/>
</dbReference>
<feature type="transmembrane region" description="Helical" evidence="5">
    <location>
        <begin position="110"/>
        <end position="129"/>
    </location>
</feature>
<keyword evidence="4 5" id="KW-0472">Membrane</keyword>
<evidence type="ECO:0000313" key="6">
    <source>
        <dbReference type="EMBL" id="SEG45128.1"/>
    </source>
</evidence>
<evidence type="ECO:0000313" key="7">
    <source>
        <dbReference type="Proteomes" id="UP000236754"/>
    </source>
</evidence>
<accession>A0A1H6A8R5</accession>
<dbReference type="InterPro" id="IPR004695">
    <property type="entry name" value="SLAC1/Mae1/Ssu1/TehA"/>
</dbReference>
<protein>
    <submittedName>
        <fullName evidence="6">Tellurite resistance protein TehA</fullName>
    </submittedName>
</protein>
<evidence type="ECO:0000256" key="3">
    <source>
        <dbReference type="ARBA" id="ARBA00022989"/>
    </source>
</evidence>
<evidence type="ECO:0000256" key="1">
    <source>
        <dbReference type="ARBA" id="ARBA00004141"/>
    </source>
</evidence>
<name>A0A1H6A8R5_9ACTN</name>